<evidence type="ECO:0000256" key="1">
    <source>
        <dbReference type="ARBA" id="ARBA00005059"/>
    </source>
</evidence>
<dbReference type="GO" id="GO:0008883">
    <property type="term" value="F:glutamyl-tRNA reductase activity"/>
    <property type="evidence" value="ECO:0007669"/>
    <property type="project" value="UniProtKB-EC"/>
</dbReference>
<dbReference type="PIRSF" id="PIRSF000445">
    <property type="entry name" value="4pyrrol_synth_GluRdtase"/>
    <property type="match status" value="1"/>
</dbReference>
<evidence type="ECO:0000256" key="3">
    <source>
        <dbReference type="ARBA" id="ARBA00012970"/>
    </source>
</evidence>
<dbReference type="Pfam" id="PF05201">
    <property type="entry name" value="GlutR_N"/>
    <property type="match status" value="1"/>
</dbReference>
<dbReference type="SUPFAM" id="SSF51735">
    <property type="entry name" value="NAD(P)-binding Rossmann-fold domains"/>
    <property type="match status" value="1"/>
</dbReference>
<evidence type="ECO:0000256" key="2">
    <source>
        <dbReference type="ARBA" id="ARBA00005916"/>
    </source>
</evidence>
<dbReference type="HAMAP" id="MF_00087">
    <property type="entry name" value="Glu_tRNA_reductase"/>
    <property type="match status" value="1"/>
</dbReference>
<keyword evidence="6 8" id="KW-0627">Porphyrin biosynthesis</keyword>
<evidence type="ECO:0000256" key="5">
    <source>
        <dbReference type="ARBA" id="ARBA00023002"/>
    </source>
</evidence>
<evidence type="ECO:0000256" key="8">
    <source>
        <dbReference type="HAMAP-Rule" id="MF_00087"/>
    </source>
</evidence>
<organism evidence="12 13">
    <name type="scientific">Lysinimonas soli</name>
    <dbReference type="NCBI Taxonomy" id="1074233"/>
    <lineage>
        <taxon>Bacteria</taxon>
        <taxon>Bacillati</taxon>
        <taxon>Actinomycetota</taxon>
        <taxon>Actinomycetes</taxon>
        <taxon>Micrococcales</taxon>
        <taxon>Microbacteriaceae</taxon>
        <taxon>Lysinimonas</taxon>
    </lineage>
</organism>
<sequence>MLLCVTASHRTSDFAVLDRVSRETSTTAADLAASADAVRGAVLLSTCNRFEAYLDVDDTLAAHPLKTVELVFATLAQSVGEDAAVLRASSEVLLGEAALRHLFSVSAGLESIVVGEDEISGQVQRALAAARRDGTTSSALERAFQRAARTSRVVRQATDLGGAGRSLVRLALDLSSTRVPDWATARVLVVGTGRYAATSIAALRARGAGDIRVFSATGRADNFATRYGVRAESDLRDAIADADVMLTCTARYTVTAADIPDAARRLIIDLGLPRNVEPAVAALPGVELLDLELLALHAPLSELGEGAQHMVASAAAEFEAEADAAPAIVALRRHVFAALDEEIARARARGGDERTEEALRHLAGVLVHTPSVRARVLAAEGRSAEFAAALEALYGLTVESPVADSGAGELADGATA</sequence>
<reference evidence="13" key="1">
    <citation type="journal article" date="2019" name="Int. J. Syst. Evol. Microbiol.">
        <title>The Global Catalogue of Microorganisms (GCM) 10K type strain sequencing project: providing services to taxonomists for standard genome sequencing and annotation.</title>
        <authorList>
            <consortium name="The Broad Institute Genomics Platform"/>
            <consortium name="The Broad Institute Genome Sequencing Center for Infectious Disease"/>
            <person name="Wu L."/>
            <person name="Ma J."/>
        </authorList>
    </citation>
    <scope>NUCLEOTIDE SEQUENCE [LARGE SCALE GENOMIC DNA]</scope>
    <source>
        <strain evidence="13">CGMCC 4.6997</strain>
    </source>
</reference>
<feature type="binding site" evidence="8">
    <location>
        <position position="122"/>
    </location>
    <ligand>
        <name>substrate</name>
    </ligand>
</feature>
<comment type="caution">
    <text evidence="12">The sequence shown here is derived from an EMBL/GenBank/DDBJ whole genome shotgun (WGS) entry which is preliminary data.</text>
</comment>
<evidence type="ECO:0000259" key="11">
    <source>
        <dbReference type="Pfam" id="PF05201"/>
    </source>
</evidence>
<gene>
    <name evidence="8" type="primary">hemA</name>
    <name evidence="12" type="ORF">ACFPJ4_08700</name>
</gene>
<keyword evidence="5 8" id="KW-0560">Oxidoreductase</keyword>
<evidence type="ECO:0000256" key="4">
    <source>
        <dbReference type="ARBA" id="ARBA00022857"/>
    </source>
</evidence>
<comment type="domain">
    <text evidence="8">Possesses an unusual extended V-shaped dimeric structure with each monomer consisting of three distinct domains arranged along a curved 'spinal' alpha-helix. The N-terminal catalytic domain specifically recognizes the glutamate moiety of the substrate. The second domain is the NADPH-binding domain, and the third C-terminal domain is responsible for dimerization.</text>
</comment>
<protein>
    <recommendedName>
        <fullName evidence="3 8">Glutamyl-tRNA reductase</fullName>
        <shortName evidence="8">GluTR</shortName>
        <ecNumber evidence="3 8">1.2.1.70</ecNumber>
    </recommendedName>
</protein>
<feature type="active site" description="Nucleophile" evidence="8">
    <location>
        <position position="47"/>
    </location>
</feature>
<comment type="subunit">
    <text evidence="8">Homodimer.</text>
</comment>
<dbReference type="InterPro" id="IPR015896">
    <property type="entry name" value="4pyrrol_synth_GluRdtase_dimer"/>
</dbReference>
<keyword evidence="13" id="KW-1185">Reference proteome</keyword>
<dbReference type="InterPro" id="IPR036291">
    <property type="entry name" value="NAD(P)-bd_dom_sf"/>
</dbReference>
<keyword evidence="4 8" id="KW-0521">NADP</keyword>
<dbReference type="Proteomes" id="UP001596039">
    <property type="component" value="Unassembled WGS sequence"/>
</dbReference>
<comment type="function">
    <text evidence="8">Catalyzes the NADPH-dependent reduction of glutamyl-tRNA(Glu) to glutamate 1-semialdehyde (GSA).</text>
</comment>
<dbReference type="EMBL" id="JBHSMG010000002">
    <property type="protein sequence ID" value="MFC5502314.1"/>
    <property type="molecule type" value="Genomic_DNA"/>
</dbReference>
<feature type="domain" description="Glutamyl-tRNA reductase N-terminal" evidence="11">
    <location>
        <begin position="5"/>
        <end position="158"/>
    </location>
</feature>
<comment type="pathway">
    <text evidence="1 8">Porphyrin-containing compound metabolism; protoporphyrin-IX biosynthesis; 5-aminolevulinate from L-glutamyl-tRNA(Glu): step 1/2.</text>
</comment>
<evidence type="ECO:0000313" key="12">
    <source>
        <dbReference type="EMBL" id="MFC5502314.1"/>
    </source>
</evidence>
<dbReference type="Pfam" id="PF01488">
    <property type="entry name" value="Shikimate_DH"/>
    <property type="match status" value="1"/>
</dbReference>
<dbReference type="InterPro" id="IPR006151">
    <property type="entry name" value="Shikm_DH/Glu-tRNA_Rdtase"/>
</dbReference>
<feature type="binding site" evidence="8">
    <location>
        <begin position="116"/>
        <end position="118"/>
    </location>
    <ligand>
        <name>substrate</name>
    </ligand>
</feature>
<comment type="miscellaneous">
    <text evidence="8">During catalysis, the active site Cys acts as a nucleophile attacking the alpha-carbonyl group of tRNA-bound glutamate with the formation of a thioester intermediate between enzyme and glutamate, and the concomitant release of tRNA(Glu). The thioester intermediate is finally reduced by direct hydride transfer from NADPH, to form the product GSA.</text>
</comment>
<evidence type="ECO:0000259" key="9">
    <source>
        <dbReference type="Pfam" id="PF00745"/>
    </source>
</evidence>
<comment type="catalytic activity">
    <reaction evidence="7 8">
        <text>(S)-4-amino-5-oxopentanoate + tRNA(Glu) + NADP(+) = L-glutamyl-tRNA(Glu) + NADPH + H(+)</text>
        <dbReference type="Rhea" id="RHEA:12344"/>
        <dbReference type="Rhea" id="RHEA-COMP:9663"/>
        <dbReference type="Rhea" id="RHEA-COMP:9680"/>
        <dbReference type="ChEBI" id="CHEBI:15378"/>
        <dbReference type="ChEBI" id="CHEBI:57501"/>
        <dbReference type="ChEBI" id="CHEBI:57783"/>
        <dbReference type="ChEBI" id="CHEBI:58349"/>
        <dbReference type="ChEBI" id="CHEBI:78442"/>
        <dbReference type="ChEBI" id="CHEBI:78520"/>
        <dbReference type="EC" id="1.2.1.70"/>
    </reaction>
</comment>
<evidence type="ECO:0000313" key="13">
    <source>
        <dbReference type="Proteomes" id="UP001596039"/>
    </source>
</evidence>
<dbReference type="InterPro" id="IPR000343">
    <property type="entry name" value="4pyrrol_synth_GluRdtase"/>
</dbReference>
<evidence type="ECO:0000259" key="10">
    <source>
        <dbReference type="Pfam" id="PF01488"/>
    </source>
</evidence>
<evidence type="ECO:0000256" key="7">
    <source>
        <dbReference type="ARBA" id="ARBA00047464"/>
    </source>
</evidence>
<dbReference type="NCBIfam" id="NF000750">
    <property type="entry name" value="PRK00045.3-4"/>
    <property type="match status" value="1"/>
</dbReference>
<feature type="site" description="Important for activity" evidence="8">
    <location>
        <position position="101"/>
    </location>
</feature>
<dbReference type="InterPro" id="IPR015895">
    <property type="entry name" value="4pyrrol_synth_GluRdtase_N"/>
</dbReference>
<dbReference type="InterPro" id="IPR036343">
    <property type="entry name" value="GluRdtase_N_sf"/>
</dbReference>
<name>A0ABW0NTW6_9MICO</name>
<feature type="binding site" evidence="8">
    <location>
        <position position="111"/>
    </location>
    <ligand>
        <name>substrate</name>
    </ligand>
</feature>
<accession>A0ABW0NTW6</accession>
<dbReference type="EC" id="1.2.1.70" evidence="3 8"/>
<dbReference type="Gene3D" id="3.30.460.30">
    <property type="entry name" value="Glutamyl-tRNA reductase, N-terminal domain"/>
    <property type="match status" value="1"/>
</dbReference>
<dbReference type="Gene3D" id="3.40.50.720">
    <property type="entry name" value="NAD(P)-binding Rossmann-like Domain"/>
    <property type="match status" value="1"/>
</dbReference>
<dbReference type="PANTHER" id="PTHR43013">
    <property type="entry name" value="GLUTAMYL-TRNA REDUCTASE"/>
    <property type="match status" value="1"/>
</dbReference>
<evidence type="ECO:0000256" key="6">
    <source>
        <dbReference type="ARBA" id="ARBA00023244"/>
    </source>
</evidence>
<feature type="domain" description="Quinate/shikimate 5-dehydrogenase/glutamyl-tRNA reductase" evidence="10">
    <location>
        <begin position="174"/>
        <end position="292"/>
    </location>
</feature>
<proteinExistence type="inferred from homology"/>
<feature type="binding site" evidence="8">
    <location>
        <begin position="191"/>
        <end position="196"/>
    </location>
    <ligand>
        <name>NADP(+)</name>
        <dbReference type="ChEBI" id="CHEBI:58349"/>
    </ligand>
</feature>
<comment type="similarity">
    <text evidence="2 8">Belongs to the glutamyl-tRNA reductase family.</text>
</comment>
<feature type="binding site" evidence="8">
    <location>
        <begin position="46"/>
        <end position="49"/>
    </location>
    <ligand>
        <name>substrate</name>
    </ligand>
</feature>
<dbReference type="Pfam" id="PF00745">
    <property type="entry name" value="GlutR_dimer"/>
    <property type="match status" value="1"/>
</dbReference>
<dbReference type="PANTHER" id="PTHR43013:SF1">
    <property type="entry name" value="GLUTAMYL-TRNA REDUCTASE"/>
    <property type="match status" value="1"/>
</dbReference>
<dbReference type="SUPFAM" id="SSF69742">
    <property type="entry name" value="Glutamyl tRNA-reductase catalytic, N-terminal domain"/>
    <property type="match status" value="1"/>
</dbReference>
<dbReference type="RefSeq" id="WP_386740013.1">
    <property type="nucleotide sequence ID" value="NZ_JBHSMG010000002.1"/>
</dbReference>
<feature type="domain" description="Tetrapyrrole biosynthesis glutamyl-tRNA reductase dimerisation" evidence="9">
    <location>
        <begin position="307"/>
        <end position="396"/>
    </location>
</feature>